<feature type="region of interest" description="Disordered" evidence="1">
    <location>
        <begin position="1"/>
        <end position="23"/>
    </location>
</feature>
<feature type="region of interest" description="Disordered" evidence="1">
    <location>
        <begin position="52"/>
        <end position="74"/>
    </location>
</feature>
<organism evidence="2 3">
    <name type="scientific">Austropuccinia psidii MF-1</name>
    <dbReference type="NCBI Taxonomy" id="1389203"/>
    <lineage>
        <taxon>Eukaryota</taxon>
        <taxon>Fungi</taxon>
        <taxon>Dikarya</taxon>
        <taxon>Basidiomycota</taxon>
        <taxon>Pucciniomycotina</taxon>
        <taxon>Pucciniomycetes</taxon>
        <taxon>Pucciniales</taxon>
        <taxon>Sphaerophragmiaceae</taxon>
        <taxon>Austropuccinia</taxon>
    </lineage>
</organism>
<evidence type="ECO:0000313" key="2">
    <source>
        <dbReference type="EMBL" id="MBW0499497.1"/>
    </source>
</evidence>
<dbReference type="AlphaFoldDB" id="A0A9Q3HCN8"/>
<feature type="compositionally biased region" description="Polar residues" evidence="1">
    <location>
        <begin position="1"/>
        <end position="14"/>
    </location>
</feature>
<protein>
    <submittedName>
        <fullName evidence="2">Uncharacterized protein</fullName>
    </submittedName>
</protein>
<feature type="region of interest" description="Disordered" evidence="1">
    <location>
        <begin position="218"/>
        <end position="244"/>
    </location>
</feature>
<accession>A0A9Q3HCN8</accession>
<proteinExistence type="predicted"/>
<dbReference type="EMBL" id="AVOT02015293">
    <property type="protein sequence ID" value="MBW0499497.1"/>
    <property type="molecule type" value="Genomic_DNA"/>
</dbReference>
<dbReference type="Proteomes" id="UP000765509">
    <property type="component" value="Unassembled WGS sequence"/>
</dbReference>
<evidence type="ECO:0000256" key="1">
    <source>
        <dbReference type="SAM" id="MobiDB-lite"/>
    </source>
</evidence>
<evidence type="ECO:0000313" key="3">
    <source>
        <dbReference type="Proteomes" id="UP000765509"/>
    </source>
</evidence>
<feature type="compositionally biased region" description="Polar residues" evidence="1">
    <location>
        <begin position="166"/>
        <end position="178"/>
    </location>
</feature>
<comment type="caution">
    <text evidence="2">The sequence shown here is derived from an EMBL/GenBank/DDBJ whole genome shotgun (WGS) entry which is preliminary data.</text>
</comment>
<reference evidence="2" key="1">
    <citation type="submission" date="2021-03" db="EMBL/GenBank/DDBJ databases">
        <title>Draft genome sequence of rust myrtle Austropuccinia psidii MF-1, a brazilian biotype.</title>
        <authorList>
            <person name="Quecine M.C."/>
            <person name="Pachon D.M.R."/>
            <person name="Bonatelli M.L."/>
            <person name="Correr F.H."/>
            <person name="Franceschini L.M."/>
            <person name="Leite T.F."/>
            <person name="Margarido G.R.A."/>
            <person name="Almeida C.A."/>
            <person name="Ferrarezi J.A."/>
            <person name="Labate C.A."/>
        </authorList>
    </citation>
    <scope>NUCLEOTIDE SEQUENCE</scope>
    <source>
        <strain evidence="2">MF-1</strain>
    </source>
</reference>
<gene>
    <name evidence="2" type="ORF">O181_039212</name>
</gene>
<name>A0A9Q3HCN8_9BASI</name>
<keyword evidence="3" id="KW-1185">Reference proteome</keyword>
<sequence>MKNSLQKGTSQISQEVHPFKSSPAIQVEFPLTSKGQVLGRKDYLDRERYLSSLQPSKKKSNSPRRTAWNADDLNIADSDQSRTYRGTNKLTNRAHHQPSIDLNVVPEDFDHTHTLPSPDRAFSNYYERSSDLNSESPQSPLTFQHSQFIDLNARSDGLRSYHNRQPETSLSPIQNYSGQKGRKTLPETAIENELQKISEDCEVLPSYSATKCISQDPELSLPSKRKQAGSSAAEDQLKETKKSNWALDNPTHARFCQAVSTFCKQSFIQQPKKSDRPKEQHNLEWITLEQARENKKVFRQCHLAKKINEYKPFLEAQRYQPLPKPYPSYIVEYYATIIVGNKLFNKLRLVEAEADLLLELHTRWHTQQPTSASLYKYTRLLYFIDYSNKSLLTKIAYYSKMYDPPLYPEEKLIELQHGAYENWNAFWRRADIFETDPRKQDKLLKDLLATVPVHQSLPQAASIYSWKIFWHWAESKIEPDDVPSWHSAIRNRILQEALYNIEIEGEAELLKIDFKIERPHDIF</sequence>
<feature type="region of interest" description="Disordered" evidence="1">
    <location>
        <begin position="161"/>
        <end position="182"/>
    </location>
</feature>